<protein>
    <recommendedName>
        <fullName evidence="6">PhoH-like protein</fullName>
    </recommendedName>
</protein>
<dbReference type="InterPro" id="IPR051451">
    <property type="entry name" value="PhoH2-like"/>
</dbReference>
<dbReference type="InterPro" id="IPR003714">
    <property type="entry name" value="PhoH"/>
</dbReference>
<organism evidence="8 9">
    <name type="scientific">Commensalibacter intestini A911</name>
    <dbReference type="NCBI Taxonomy" id="1088868"/>
    <lineage>
        <taxon>Bacteria</taxon>
        <taxon>Pseudomonadati</taxon>
        <taxon>Pseudomonadota</taxon>
        <taxon>Alphaproteobacteria</taxon>
        <taxon>Acetobacterales</taxon>
        <taxon>Acetobacteraceae</taxon>
    </lineage>
</organism>
<dbReference type="Pfam" id="PF02562">
    <property type="entry name" value="PhoH"/>
    <property type="match status" value="1"/>
</dbReference>
<evidence type="ECO:0000256" key="6">
    <source>
        <dbReference type="ARBA" id="ARBA00039970"/>
    </source>
</evidence>
<dbReference type="STRING" id="1088868.CIN_04820"/>
<evidence type="ECO:0000256" key="4">
    <source>
        <dbReference type="ARBA" id="ARBA00022741"/>
    </source>
</evidence>
<evidence type="ECO:0000313" key="9">
    <source>
        <dbReference type="Proteomes" id="UP000005939"/>
    </source>
</evidence>
<dbReference type="EMBL" id="AGFR01000003">
    <property type="protein sequence ID" value="EHD14550.1"/>
    <property type="molecule type" value="Genomic_DNA"/>
</dbReference>
<dbReference type="AlphaFoldDB" id="G6EYG2"/>
<dbReference type="eggNOG" id="COG1702">
    <property type="taxonomic scope" value="Bacteria"/>
</dbReference>
<evidence type="ECO:0000313" key="8">
    <source>
        <dbReference type="EMBL" id="EHD14550.1"/>
    </source>
</evidence>
<evidence type="ECO:0000256" key="3">
    <source>
        <dbReference type="ARBA" id="ARBA00022490"/>
    </source>
</evidence>
<proteinExistence type="inferred from homology"/>
<dbReference type="FunFam" id="3.40.50.300:FF:000013">
    <property type="entry name" value="PhoH family ATPase"/>
    <property type="match status" value="1"/>
</dbReference>
<accession>G6EYG2</accession>
<dbReference type="PANTHER" id="PTHR30473:SF1">
    <property type="entry name" value="PHOH-LIKE PROTEIN"/>
    <property type="match status" value="1"/>
</dbReference>
<dbReference type="Gene3D" id="3.40.50.300">
    <property type="entry name" value="P-loop containing nucleotide triphosphate hydrolases"/>
    <property type="match status" value="1"/>
</dbReference>
<keyword evidence="3" id="KW-0963">Cytoplasm</keyword>
<feature type="domain" description="PhoH-like protein" evidence="7">
    <location>
        <begin position="143"/>
        <end position="346"/>
    </location>
</feature>
<reference evidence="8 9" key="1">
    <citation type="submission" date="2011-10" db="EMBL/GenBank/DDBJ databases">
        <title>Genome Sequence of Commensalibacter intestini A911, isolated from Drosophila gut.</title>
        <authorList>
            <person name="Lee W.-J."/>
            <person name="Kim E.-K."/>
        </authorList>
    </citation>
    <scope>NUCLEOTIDE SEQUENCE [LARGE SCALE GENOMIC DNA]</scope>
    <source>
        <strain evidence="8 9">A911</strain>
    </source>
</reference>
<dbReference type="PATRIC" id="fig|1088868.3.peg.482"/>
<dbReference type="InterPro" id="IPR027417">
    <property type="entry name" value="P-loop_NTPase"/>
</dbReference>
<dbReference type="SUPFAM" id="SSF52540">
    <property type="entry name" value="P-loop containing nucleoside triphosphate hydrolases"/>
    <property type="match status" value="1"/>
</dbReference>
<dbReference type="Proteomes" id="UP000005939">
    <property type="component" value="Unassembled WGS sequence"/>
</dbReference>
<name>G6EYG2_9PROT</name>
<evidence type="ECO:0000256" key="2">
    <source>
        <dbReference type="ARBA" id="ARBA00010393"/>
    </source>
</evidence>
<dbReference type="GO" id="GO:0005524">
    <property type="term" value="F:ATP binding"/>
    <property type="evidence" value="ECO:0007669"/>
    <property type="project" value="UniProtKB-KW"/>
</dbReference>
<dbReference type="PANTHER" id="PTHR30473">
    <property type="entry name" value="PROTEIN PHOH"/>
    <property type="match status" value="1"/>
</dbReference>
<comment type="subcellular location">
    <subcellularLocation>
        <location evidence="1">Cytoplasm</location>
    </subcellularLocation>
</comment>
<keyword evidence="5" id="KW-0067">ATP-binding</keyword>
<evidence type="ECO:0000256" key="1">
    <source>
        <dbReference type="ARBA" id="ARBA00004496"/>
    </source>
</evidence>
<gene>
    <name evidence="8" type="ORF">CIN_04820</name>
</gene>
<evidence type="ECO:0000256" key="5">
    <source>
        <dbReference type="ARBA" id="ARBA00022840"/>
    </source>
</evidence>
<sequence length="361" mass="39930">MSKQTDNLPFIVSEELLDPSTLKSTLQFSDNIVLAHLIGEHDRYLAQLEKELQVKLGCRGNYVVIEGGLQQVELSKAVLSNLYNHIYQQKDINSSVVNTIIRMTQDGLLATSSFTQDQLLNSDDAHDPIPSNAPTITTRRGTISARTAGQAEYLKLLFKHEMVFGIGPAGTGKTFLAVAQAVSMLLSGQVDRIILSRPAVEAGERLGFLPGDMKEKIDPYLRPLYDALHAMMPGDQVIKRLTNGEIEVAPLAFMRGRTLEHAYVILDEAQNTTTAQMKMFLTRLGPGSRMVITGDVSQIDLPSNIKSGLKDAVETLEGIPGIEIMRFQAQDVVRHPLVSRIVRAYDKRDANVQQRPTIHKS</sequence>
<dbReference type="GO" id="GO:0005829">
    <property type="term" value="C:cytosol"/>
    <property type="evidence" value="ECO:0007669"/>
    <property type="project" value="TreeGrafter"/>
</dbReference>
<evidence type="ECO:0000259" key="7">
    <source>
        <dbReference type="Pfam" id="PF02562"/>
    </source>
</evidence>
<comment type="caution">
    <text evidence="8">The sequence shown here is derived from an EMBL/GenBank/DDBJ whole genome shotgun (WGS) entry which is preliminary data.</text>
</comment>
<keyword evidence="4" id="KW-0547">Nucleotide-binding</keyword>
<comment type="similarity">
    <text evidence="2">Belongs to the PhoH family.</text>
</comment>